<keyword evidence="2" id="KW-1185">Reference proteome</keyword>
<comment type="caution">
    <text evidence="1">The sequence shown here is derived from an EMBL/GenBank/DDBJ whole genome shotgun (WGS) entry which is preliminary data.</text>
</comment>
<accession>A0ACC1SMB5</accession>
<sequence>MVDWMQQHPDVHVPGIIRSTDGSPMDEDALAGMYRIAQTGPASGRMTTVVEYLRLVQRYLIEYPNATLPGDHRHNAHYAGRLDSVPDVLAHFTSIATDGSTPADGRYDVVYDSTSVHRWIDAWAREVRVHYANNINQAEE</sequence>
<reference evidence="1" key="1">
    <citation type="submission" date="2022-07" db="EMBL/GenBank/DDBJ databases">
        <title>Genome Sequence of Phlebia brevispora.</title>
        <authorList>
            <person name="Buettner E."/>
        </authorList>
    </citation>
    <scope>NUCLEOTIDE SEQUENCE</scope>
    <source>
        <strain evidence="1">MPL23</strain>
    </source>
</reference>
<protein>
    <submittedName>
        <fullName evidence="1">Uncharacterized protein</fullName>
    </submittedName>
</protein>
<organism evidence="1 2">
    <name type="scientific">Phlebia brevispora</name>
    <dbReference type="NCBI Taxonomy" id="194682"/>
    <lineage>
        <taxon>Eukaryota</taxon>
        <taxon>Fungi</taxon>
        <taxon>Dikarya</taxon>
        <taxon>Basidiomycota</taxon>
        <taxon>Agaricomycotina</taxon>
        <taxon>Agaricomycetes</taxon>
        <taxon>Polyporales</taxon>
        <taxon>Meruliaceae</taxon>
        <taxon>Phlebia</taxon>
    </lineage>
</organism>
<dbReference type="EMBL" id="JANHOG010001156">
    <property type="protein sequence ID" value="KAJ3542643.1"/>
    <property type="molecule type" value="Genomic_DNA"/>
</dbReference>
<proteinExistence type="predicted"/>
<evidence type="ECO:0000313" key="1">
    <source>
        <dbReference type="EMBL" id="KAJ3542643.1"/>
    </source>
</evidence>
<gene>
    <name evidence="1" type="ORF">NM688_g5952</name>
</gene>
<evidence type="ECO:0000313" key="2">
    <source>
        <dbReference type="Proteomes" id="UP001148662"/>
    </source>
</evidence>
<name>A0ACC1SMB5_9APHY</name>
<dbReference type="Proteomes" id="UP001148662">
    <property type="component" value="Unassembled WGS sequence"/>
</dbReference>